<keyword evidence="1" id="KW-1133">Transmembrane helix</keyword>
<accession>A0A2M8P3G7</accession>
<evidence type="ECO:0000313" key="2">
    <source>
        <dbReference type="EMBL" id="PJF32082.1"/>
    </source>
</evidence>
<dbReference type="Proteomes" id="UP000228921">
    <property type="component" value="Unassembled WGS sequence"/>
</dbReference>
<comment type="caution">
    <text evidence="2">The sequence shown here is derived from an EMBL/GenBank/DDBJ whole genome shotgun (WGS) entry which is preliminary data.</text>
</comment>
<dbReference type="AlphaFoldDB" id="A0A2M8P3G7"/>
<evidence type="ECO:0008006" key="4">
    <source>
        <dbReference type="Google" id="ProtNLM"/>
    </source>
</evidence>
<dbReference type="EMBL" id="PGTK01000001">
    <property type="protein sequence ID" value="PJF32082.1"/>
    <property type="molecule type" value="Genomic_DNA"/>
</dbReference>
<gene>
    <name evidence="2" type="ORF">CUN51_00185</name>
</gene>
<protein>
    <recommendedName>
        <fullName evidence="4">NERD domain-containing protein</fullName>
    </recommendedName>
</protein>
<proteinExistence type="predicted"/>
<feature type="transmembrane region" description="Helical" evidence="1">
    <location>
        <begin position="44"/>
        <end position="64"/>
    </location>
</feature>
<name>A0A2M8P3G7_9CHLR</name>
<reference evidence="2 3" key="1">
    <citation type="submission" date="2017-11" db="EMBL/GenBank/DDBJ databases">
        <title>Evolution of Phototrophy in the Chloroflexi Phylum Driven by Horizontal Gene Transfer.</title>
        <authorList>
            <person name="Ward L.M."/>
            <person name="Hemp J."/>
            <person name="Shih P.M."/>
            <person name="Mcglynn S.E."/>
            <person name="Fischer W."/>
        </authorList>
    </citation>
    <scope>NUCLEOTIDE SEQUENCE [LARGE SCALE GENOMIC DNA]</scope>
    <source>
        <strain evidence="2">CP2_2F</strain>
    </source>
</reference>
<evidence type="ECO:0000313" key="3">
    <source>
        <dbReference type="Proteomes" id="UP000228921"/>
    </source>
</evidence>
<keyword evidence="1" id="KW-0812">Transmembrane</keyword>
<keyword evidence="1" id="KW-0472">Membrane</keyword>
<evidence type="ECO:0000256" key="1">
    <source>
        <dbReference type="SAM" id="Phobius"/>
    </source>
</evidence>
<feature type="transmembrane region" description="Helical" evidence="1">
    <location>
        <begin position="16"/>
        <end position="38"/>
    </location>
</feature>
<sequence>MRVITNELRIKQGRRLGTILFFVSLFVLTTGLLLSNFLTIDPNVLVFVPCLIMPIGLVTTLLSVRLTNEWVRVPRPEEAILEGLEGINRRSVLFNYFPPANHILITPEGVYTFTTRFQITRVKVTGERWLDYKRRGPLAPFFQFMKQEGLGKPFEDAAIDAANVQAIIDAALPDSGIEVQPIVVFTHPRAVLELEEPSIPVVYASPKKKPSIKNALREVKRERRKTGFELLSEEEMHAIEMALIATLDEKAFNEATEEEID</sequence>
<organism evidence="2 3">
    <name type="scientific">Candidatus Thermofonsia Clade 1 bacterium</name>
    <dbReference type="NCBI Taxonomy" id="2364210"/>
    <lineage>
        <taxon>Bacteria</taxon>
        <taxon>Bacillati</taxon>
        <taxon>Chloroflexota</taxon>
        <taxon>Candidatus Thermofontia</taxon>
        <taxon>Candidatus Thermofonsia Clade 1</taxon>
    </lineage>
</organism>